<keyword evidence="5" id="KW-1185">Reference proteome</keyword>
<organism evidence="4 5">
    <name type="scientific">Hymenobacter ruricola</name>
    <dbReference type="NCBI Taxonomy" id="2791023"/>
    <lineage>
        <taxon>Bacteria</taxon>
        <taxon>Pseudomonadati</taxon>
        <taxon>Bacteroidota</taxon>
        <taxon>Cytophagia</taxon>
        <taxon>Cytophagales</taxon>
        <taxon>Hymenobacteraceae</taxon>
        <taxon>Hymenobacter</taxon>
    </lineage>
</organism>
<evidence type="ECO:0000256" key="2">
    <source>
        <dbReference type="ARBA" id="ARBA00022840"/>
    </source>
</evidence>
<keyword evidence="1" id="KW-0547">Nucleotide-binding</keyword>
<reference evidence="4 5" key="1">
    <citation type="submission" date="2020-11" db="EMBL/GenBank/DDBJ databases">
        <authorList>
            <person name="Kim M.K."/>
        </authorList>
    </citation>
    <scope>NUCLEOTIDE SEQUENCE [LARGE SCALE GENOMIC DNA]</scope>
    <source>
        <strain evidence="4 5">BT662</strain>
    </source>
</reference>
<dbReference type="Gene3D" id="3.40.50.300">
    <property type="entry name" value="P-loop containing nucleotide triphosphate hydrolases"/>
    <property type="match status" value="1"/>
</dbReference>
<keyword evidence="2" id="KW-0067">ATP-binding</keyword>
<dbReference type="RefSeq" id="WP_196291433.1">
    <property type="nucleotide sequence ID" value="NZ_JADQDM010000001.1"/>
</dbReference>
<name>A0ABS0HZA3_9BACT</name>
<feature type="domain" description="Zeta toxin" evidence="3">
    <location>
        <begin position="105"/>
        <end position="255"/>
    </location>
</feature>
<dbReference type="InterPro" id="IPR010488">
    <property type="entry name" value="Zeta_toxin_domain"/>
</dbReference>
<dbReference type="SUPFAM" id="SSF52540">
    <property type="entry name" value="P-loop containing nucleoside triphosphate hydrolases"/>
    <property type="match status" value="1"/>
</dbReference>
<protein>
    <submittedName>
        <fullName evidence="4">Zeta toxin family protein</fullName>
    </submittedName>
</protein>
<evidence type="ECO:0000256" key="1">
    <source>
        <dbReference type="ARBA" id="ARBA00022741"/>
    </source>
</evidence>
<evidence type="ECO:0000259" key="3">
    <source>
        <dbReference type="Pfam" id="PF06414"/>
    </source>
</evidence>
<comment type="caution">
    <text evidence="4">The sequence shown here is derived from an EMBL/GenBank/DDBJ whole genome shotgun (WGS) entry which is preliminary data.</text>
</comment>
<dbReference type="InterPro" id="IPR027417">
    <property type="entry name" value="P-loop_NTPase"/>
</dbReference>
<proteinExistence type="predicted"/>
<gene>
    <name evidence="4" type="ORF">I2H31_02580</name>
</gene>
<dbReference type="Pfam" id="PF06414">
    <property type="entry name" value="Zeta_toxin"/>
    <property type="match status" value="1"/>
</dbReference>
<dbReference type="EMBL" id="JADQDM010000001">
    <property type="protein sequence ID" value="MBF9219979.1"/>
    <property type="molecule type" value="Genomic_DNA"/>
</dbReference>
<accession>A0ABS0HZA3</accession>
<sequence length="303" mass="34261">MSRLYLRPLTNSLFARPFVEGVLNVRRAAEIAEATSQIMQAEIHLAAMEERPTLKFKEYRSTQYSEDKDREALREQILLELIRETRLDNDDDIKPGSGGAMPQTPVQRGKQAFLIIGLPASGKSGIASRVADANGAVVIDSDYAKRKFPEFAQGAFAATVLHEESSIIVLNDEDEDEENLTGFCFSESYNIVVPKIGYNTTSVRKLALYFKKYEYEVHLILVSLDRQQATLRAYQRFITSKRYVPLSLIFDVYSNNPTLAYFRLKQQHADVFASFSEISTEERPARLVESSLDNPTKMLGLPT</sequence>
<evidence type="ECO:0000313" key="4">
    <source>
        <dbReference type="EMBL" id="MBF9219979.1"/>
    </source>
</evidence>
<evidence type="ECO:0000313" key="5">
    <source>
        <dbReference type="Proteomes" id="UP000618931"/>
    </source>
</evidence>
<dbReference type="Proteomes" id="UP000618931">
    <property type="component" value="Unassembled WGS sequence"/>
</dbReference>